<dbReference type="EMBL" id="HM144387">
    <property type="protein sequence ID" value="ADH03333.1"/>
    <property type="molecule type" value="Genomic_DNA"/>
</dbReference>
<proteinExistence type="predicted"/>
<evidence type="ECO:0000313" key="2">
    <source>
        <dbReference type="Proteomes" id="UP000005445"/>
    </source>
</evidence>
<keyword evidence="2" id="KW-1185">Reference proteome</keyword>
<accession>G9B1T8</accession>
<organism evidence="1 2">
    <name type="scientific">Bacillus phage W.Ph</name>
    <dbReference type="NCBI Taxonomy" id="764595"/>
    <lineage>
        <taxon>Viruses</taxon>
        <taxon>Duplodnaviria</taxon>
        <taxon>Heunggongvirae</taxon>
        <taxon>Uroviricota</taxon>
        <taxon>Caudoviricetes</taxon>
        <taxon>Herelleviridae</taxon>
        <taxon>Bastillevirinae</taxon>
        <taxon>Wphvirus</taxon>
        <taxon>Wphvirus WPh</taxon>
    </lineage>
</organism>
<dbReference type="Proteomes" id="UP000005445">
    <property type="component" value="Segment"/>
</dbReference>
<protein>
    <submittedName>
        <fullName evidence="1">Gp187</fullName>
    </submittedName>
</protein>
<name>G9B1T8_9CAUD</name>
<evidence type="ECO:0000313" key="1">
    <source>
        <dbReference type="EMBL" id="ADH03333.1"/>
    </source>
</evidence>
<dbReference type="KEGG" id="vg:11536843"/>
<dbReference type="GeneID" id="11536843"/>
<sequence>MPDGALTECYGKAAQFTEMYAGFYHSIQDIVYNGDLISYDYTDAETRILASYSGVGVSKIILDEQGHLNSYIGWLTKEYYWCNMMFGCSPCDLSKIYRELEFNTIITMLGNTNYYKGWAK</sequence>
<reference evidence="1 2" key="1">
    <citation type="submission" date="2013-01" db="EMBL/GenBank/DDBJ databases">
        <title>Large myovirus of Bacillus.</title>
        <authorList>
            <person name="Klumpp J."/>
            <person name="Beyer W."/>
            <person name="Loessner M.J."/>
        </authorList>
    </citation>
    <scope>NUCLEOTIDE SEQUENCE [LARGE SCALE GENOMIC DNA]</scope>
</reference>
<dbReference type="OrthoDB" id="13910at10239"/>
<dbReference type="RefSeq" id="YP_004957202.1">
    <property type="nucleotide sequence ID" value="NC_016563.1"/>
</dbReference>